<feature type="signal peptide" evidence="3">
    <location>
        <begin position="1"/>
        <end position="23"/>
    </location>
</feature>
<feature type="transmembrane region" description="Helical" evidence="2">
    <location>
        <begin position="347"/>
        <end position="366"/>
    </location>
</feature>
<accession>A0ABZ0QQW7</accession>
<name>A0ABZ0QQW7_9FIRM</name>
<evidence type="ECO:0000313" key="5">
    <source>
        <dbReference type="Proteomes" id="UP001304683"/>
    </source>
</evidence>
<feature type="transmembrane region" description="Helical" evidence="2">
    <location>
        <begin position="320"/>
        <end position="338"/>
    </location>
</feature>
<dbReference type="EMBL" id="CP132508">
    <property type="protein sequence ID" value="WPD19089.1"/>
    <property type="molecule type" value="Genomic_DNA"/>
</dbReference>
<keyword evidence="2" id="KW-0472">Membrane</keyword>
<evidence type="ECO:0000256" key="2">
    <source>
        <dbReference type="SAM" id="Phobius"/>
    </source>
</evidence>
<keyword evidence="3" id="KW-0732">Signal</keyword>
<keyword evidence="5" id="KW-1185">Reference proteome</keyword>
<feature type="chain" id="PRO_5047510624" evidence="3">
    <location>
        <begin position="24"/>
        <end position="456"/>
    </location>
</feature>
<reference evidence="4 5" key="1">
    <citation type="submission" date="2023-08" db="EMBL/GenBank/DDBJ databases">
        <title>Genome sequence of Thermaerobacter compostii strain Ins1, a spore-forming filamentous bacterium isolated from a deep geothermal reservoir.</title>
        <authorList>
            <person name="Bregnard D."/>
            <person name="Gonzalez D."/>
            <person name="Junier P."/>
        </authorList>
    </citation>
    <scope>NUCLEOTIDE SEQUENCE [LARGE SCALE GENOMIC DNA]</scope>
    <source>
        <strain evidence="4 5">Ins1</strain>
    </source>
</reference>
<keyword evidence="2" id="KW-0812">Transmembrane</keyword>
<evidence type="ECO:0000256" key="1">
    <source>
        <dbReference type="SAM" id="MobiDB-lite"/>
    </source>
</evidence>
<gene>
    <name evidence="4" type="ORF">Q5761_12235</name>
</gene>
<feature type="region of interest" description="Disordered" evidence="1">
    <location>
        <begin position="121"/>
        <end position="164"/>
    </location>
</feature>
<evidence type="ECO:0000313" key="4">
    <source>
        <dbReference type="EMBL" id="WPD19089.1"/>
    </source>
</evidence>
<sequence>MARVVVVLCLVAAGVLWPTPAAAQGLPRAMAAIPVGGVIPAPTAGSGHAPVSVQRLVVAVEVHAERPRLALMPARVTAVLDARYTLRLPEGQARPQHLTLRVLATPDVAVRWDGRPVDLYAAPDRPGDAVATPEGAGGEPAQRPSPAAGAAAGGVPDEPSAESQDMVHWLDPLTGRFYPVPQAMASSGAPQALALDVALRPERDHHLQLHYPRVPLGWDGGRYIAPVHQLIVPLHPEAWAGFGPVDVHVAVPRGYVADLAGAPPAAEPSPPLGDDGAESERAALGPAGERRWARAPAQIHVAAVDTAGMWGRWVTRRRDVLWLLATTWLVFVGLRAGLWRLGRRRDAWAWTALLPLLALPVVAGWVSWRSLRVPLWGYPLSLLQYALWGALALYVAGRLLGDLVGFLTLRWRYRRAARPPRGPGVATDAEGLGEGSHPAMAADTDAGGLTAPSGGA</sequence>
<evidence type="ECO:0000256" key="3">
    <source>
        <dbReference type="SAM" id="SignalP"/>
    </source>
</evidence>
<proteinExistence type="predicted"/>
<feature type="region of interest" description="Disordered" evidence="1">
    <location>
        <begin position="418"/>
        <end position="456"/>
    </location>
</feature>
<feature type="transmembrane region" description="Helical" evidence="2">
    <location>
        <begin position="386"/>
        <end position="409"/>
    </location>
</feature>
<protein>
    <submittedName>
        <fullName evidence="4">Uncharacterized protein</fullName>
    </submittedName>
</protein>
<keyword evidence="2" id="KW-1133">Transmembrane helix</keyword>
<organism evidence="4 5">
    <name type="scientific">Thermaerobacter composti</name>
    <dbReference type="NCBI Taxonomy" id="554949"/>
    <lineage>
        <taxon>Bacteria</taxon>
        <taxon>Bacillati</taxon>
        <taxon>Bacillota</taxon>
        <taxon>Clostridia</taxon>
        <taxon>Eubacteriales</taxon>
        <taxon>Clostridiales Family XVII. Incertae Sedis</taxon>
        <taxon>Thermaerobacter</taxon>
    </lineage>
</organism>
<dbReference type="RefSeq" id="WP_318750724.1">
    <property type="nucleotide sequence ID" value="NZ_CP132508.1"/>
</dbReference>
<dbReference type="Proteomes" id="UP001304683">
    <property type="component" value="Chromosome"/>
</dbReference>